<dbReference type="Pfam" id="PF00072">
    <property type="entry name" value="Response_reg"/>
    <property type="match status" value="1"/>
</dbReference>
<gene>
    <name evidence="4" type="ORF">ACFFMS_07265</name>
</gene>
<dbReference type="Pfam" id="PF04397">
    <property type="entry name" value="LytTR"/>
    <property type="match status" value="1"/>
</dbReference>
<dbReference type="PROSITE" id="PS50110">
    <property type="entry name" value="RESPONSE_REGULATORY"/>
    <property type="match status" value="1"/>
</dbReference>
<comment type="caution">
    <text evidence="4">The sequence shown here is derived from an EMBL/GenBank/DDBJ whole genome shotgun (WGS) entry which is preliminary data.</text>
</comment>
<keyword evidence="1" id="KW-0597">Phosphoprotein</keyword>
<organism evidence="4 5">
    <name type="scientific">Ectobacillus funiculus</name>
    <dbReference type="NCBI Taxonomy" id="137993"/>
    <lineage>
        <taxon>Bacteria</taxon>
        <taxon>Bacillati</taxon>
        <taxon>Bacillota</taxon>
        <taxon>Bacilli</taxon>
        <taxon>Bacillales</taxon>
        <taxon>Bacillaceae</taxon>
        <taxon>Ectobacillus</taxon>
    </lineage>
</organism>
<dbReference type="SUPFAM" id="SSF52172">
    <property type="entry name" value="CheY-like"/>
    <property type="match status" value="1"/>
</dbReference>
<sequence length="236" mass="27241">MRVLIAEDDAASRKLLRHFIGGLPDYKIVGEATDGEELIRIAAAEKPDVVLVDINMPLVNGMEAVKACKELFPWLQVIFITGHDEYALEAFDVKAIDYLLKPIERGRLYAALERAAQMLQSRSEKQSAPKKELMIKQQKNMIFIPLNDIVFIERLERKSLIHTTQQIFETYEALSSLEEYLDDRFIASHRSYIINIKLLTRIEAAGQMYKAYFRDYDKPARISKNKLEEVQAYKVL</sequence>
<feature type="domain" description="Response regulatory" evidence="2">
    <location>
        <begin position="2"/>
        <end position="116"/>
    </location>
</feature>
<evidence type="ECO:0000313" key="5">
    <source>
        <dbReference type="Proteomes" id="UP001589609"/>
    </source>
</evidence>
<dbReference type="PROSITE" id="PS50930">
    <property type="entry name" value="HTH_LYTTR"/>
    <property type="match status" value="1"/>
</dbReference>
<evidence type="ECO:0000259" key="3">
    <source>
        <dbReference type="PROSITE" id="PS50930"/>
    </source>
</evidence>
<evidence type="ECO:0000313" key="4">
    <source>
        <dbReference type="EMBL" id="MFB9758319.1"/>
    </source>
</evidence>
<name>A0ABV5WCM1_9BACI</name>
<keyword evidence="5" id="KW-1185">Reference proteome</keyword>
<evidence type="ECO:0000256" key="1">
    <source>
        <dbReference type="PROSITE-ProRule" id="PRU00169"/>
    </source>
</evidence>
<feature type="modified residue" description="4-aspartylphosphate" evidence="1">
    <location>
        <position position="53"/>
    </location>
</feature>
<accession>A0ABV5WCM1</accession>
<protein>
    <submittedName>
        <fullName evidence="4">LytR/AlgR family response regulator transcription factor</fullName>
    </submittedName>
</protein>
<dbReference type="InterPro" id="IPR007492">
    <property type="entry name" value="LytTR_DNA-bd_dom"/>
</dbReference>
<dbReference type="CDD" id="cd17536">
    <property type="entry name" value="REC_YesN-like"/>
    <property type="match status" value="1"/>
</dbReference>
<feature type="domain" description="HTH LytTR-type" evidence="3">
    <location>
        <begin position="133"/>
        <end position="236"/>
    </location>
</feature>
<dbReference type="EMBL" id="JBHMAF010000025">
    <property type="protein sequence ID" value="MFB9758319.1"/>
    <property type="molecule type" value="Genomic_DNA"/>
</dbReference>
<dbReference type="SMART" id="SM00850">
    <property type="entry name" value="LytTR"/>
    <property type="match status" value="1"/>
</dbReference>
<dbReference type="InterPro" id="IPR011006">
    <property type="entry name" value="CheY-like_superfamily"/>
</dbReference>
<reference evidence="4 5" key="1">
    <citation type="submission" date="2024-09" db="EMBL/GenBank/DDBJ databases">
        <authorList>
            <person name="Sun Q."/>
            <person name="Mori K."/>
        </authorList>
    </citation>
    <scope>NUCLEOTIDE SEQUENCE [LARGE SCALE GENOMIC DNA]</scope>
    <source>
        <strain evidence="4 5">JCM 11201</strain>
    </source>
</reference>
<dbReference type="Proteomes" id="UP001589609">
    <property type="component" value="Unassembled WGS sequence"/>
</dbReference>
<dbReference type="PANTHER" id="PTHR37299">
    <property type="entry name" value="TRANSCRIPTIONAL REGULATOR-RELATED"/>
    <property type="match status" value="1"/>
</dbReference>
<dbReference type="SMART" id="SM00448">
    <property type="entry name" value="REC"/>
    <property type="match status" value="1"/>
</dbReference>
<dbReference type="PANTHER" id="PTHR37299:SF1">
    <property type="entry name" value="STAGE 0 SPORULATION PROTEIN A HOMOLOG"/>
    <property type="match status" value="1"/>
</dbReference>
<dbReference type="InterPro" id="IPR001789">
    <property type="entry name" value="Sig_transdc_resp-reg_receiver"/>
</dbReference>
<dbReference type="RefSeq" id="WP_379948594.1">
    <property type="nucleotide sequence ID" value="NZ_JBHMAF010000025.1"/>
</dbReference>
<dbReference type="Gene3D" id="2.40.50.1020">
    <property type="entry name" value="LytTr DNA-binding domain"/>
    <property type="match status" value="1"/>
</dbReference>
<dbReference type="InterPro" id="IPR046947">
    <property type="entry name" value="LytR-like"/>
</dbReference>
<evidence type="ECO:0000259" key="2">
    <source>
        <dbReference type="PROSITE" id="PS50110"/>
    </source>
</evidence>
<proteinExistence type="predicted"/>
<dbReference type="Gene3D" id="3.40.50.2300">
    <property type="match status" value="1"/>
</dbReference>